<keyword evidence="4" id="KW-0677">Repeat</keyword>
<protein>
    <recommendedName>
        <fullName evidence="14">EGF-like domain-containing protein</fullName>
    </recommendedName>
</protein>
<organism evidence="15 16">
    <name type="scientific">Caerostris extrusa</name>
    <name type="common">Bark spider</name>
    <name type="synonym">Caerostris bankana</name>
    <dbReference type="NCBI Taxonomy" id="172846"/>
    <lineage>
        <taxon>Eukaryota</taxon>
        <taxon>Metazoa</taxon>
        <taxon>Ecdysozoa</taxon>
        <taxon>Arthropoda</taxon>
        <taxon>Chelicerata</taxon>
        <taxon>Arachnida</taxon>
        <taxon>Araneae</taxon>
        <taxon>Araneomorphae</taxon>
        <taxon>Entelegynae</taxon>
        <taxon>Araneoidea</taxon>
        <taxon>Araneidae</taxon>
        <taxon>Caerostris</taxon>
    </lineage>
</organism>
<keyword evidence="6 12" id="KW-0472">Membrane</keyword>
<evidence type="ECO:0000256" key="12">
    <source>
        <dbReference type="SAM" id="Phobius"/>
    </source>
</evidence>
<dbReference type="PROSITE" id="PS50068">
    <property type="entry name" value="LDLRA_2"/>
    <property type="match status" value="3"/>
</dbReference>
<evidence type="ECO:0000256" key="7">
    <source>
        <dbReference type="ARBA" id="ARBA00023157"/>
    </source>
</evidence>
<evidence type="ECO:0000256" key="9">
    <source>
        <dbReference type="ARBA" id="ARBA00023180"/>
    </source>
</evidence>
<dbReference type="AlphaFoldDB" id="A0AAV4QKE4"/>
<evidence type="ECO:0000313" key="15">
    <source>
        <dbReference type="EMBL" id="GIY10153.1"/>
    </source>
</evidence>
<dbReference type="PROSITE" id="PS00022">
    <property type="entry name" value="EGF_1"/>
    <property type="match status" value="1"/>
</dbReference>
<keyword evidence="16" id="KW-1185">Reference proteome</keyword>
<feature type="chain" id="PRO_5043988575" description="EGF-like domain-containing protein" evidence="13">
    <location>
        <begin position="24"/>
        <end position="229"/>
    </location>
</feature>
<feature type="disulfide bond" evidence="11">
    <location>
        <begin position="91"/>
        <end position="106"/>
    </location>
</feature>
<feature type="disulfide bond" evidence="11">
    <location>
        <begin position="30"/>
        <end position="42"/>
    </location>
</feature>
<keyword evidence="9" id="KW-0325">Glycoprotein</keyword>
<dbReference type="Gene3D" id="4.10.400.10">
    <property type="entry name" value="Low-density Lipoprotein Receptor"/>
    <property type="match status" value="3"/>
</dbReference>
<dbReference type="Pfam" id="PF00057">
    <property type="entry name" value="Ldl_recept_a"/>
    <property type="match status" value="3"/>
</dbReference>
<feature type="domain" description="EGF-like" evidence="14">
    <location>
        <begin position="154"/>
        <end position="190"/>
    </location>
</feature>
<dbReference type="GO" id="GO:0005886">
    <property type="term" value="C:plasma membrane"/>
    <property type="evidence" value="ECO:0007669"/>
    <property type="project" value="TreeGrafter"/>
</dbReference>
<name>A0AAV4QKE4_CAEEX</name>
<evidence type="ECO:0000256" key="8">
    <source>
        <dbReference type="ARBA" id="ARBA00023170"/>
    </source>
</evidence>
<keyword evidence="8" id="KW-0675">Receptor</keyword>
<dbReference type="PRINTS" id="PR00261">
    <property type="entry name" value="LDLRECEPTOR"/>
</dbReference>
<gene>
    <name evidence="15" type="ORF">CEXT_713251</name>
</gene>
<dbReference type="EMBL" id="BPLR01006483">
    <property type="protein sequence ID" value="GIY10153.1"/>
    <property type="molecule type" value="Genomic_DNA"/>
</dbReference>
<dbReference type="PROSITE" id="PS01209">
    <property type="entry name" value="LDLRA_1"/>
    <property type="match status" value="2"/>
</dbReference>
<comment type="subcellular location">
    <subcellularLocation>
        <location evidence="1">Membrane</location>
        <topology evidence="1">Single-pass membrane protein</topology>
    </subcellularLocation>
</comment>
<dbReference type="GO" id="GO:0043235">
    <property type="term" value="C:receptor complex"/>
    <property type="evidence" value="ECO:0007669"/>
    <property type="project" value="TreeGrafter"/>
</dbReference>
<dbReference type="PANTHER" id="PTHR22722">
    <property type="entry name" value="LOW-DENSITY LIPOPROTEIN RECEPTOR-RELATED PROTEIN 2-RELATED"/>
    <property type="match status" value="1"/>
</dbReference>
<comment type="caution">
    <text evidence="15">The sequence shown here is derived from an EMBL/GenBank/DDBJ whole genome shotgun (WGS) entry which is preliminary data.</text>
</comment>
<evidence type="ECO:0000256" key="5">
    <source>
        <dbReference type="ARBA" id="ARBA00022989"/>
    </source>
</evidence>
<evidence type="ECO:0000256" key="1">
    <source>
        <dbReference type="ARBA" id="ARBA00004167"/>
    </source>
</evidence>
<feature type="transmembrane region" description="Helical" evidence="12">
    <location>
        <begin position="202"/>
        <end position="225"/>
    </location>
</feature>
<dbReference type="CDD" id="cd00112">
    <property type="entry name" value="LDLa"/>
    <property type="match status" value="3"/>
</dbReference>
<dbReference type="Proteomes" id="UP001054945">
    <property type="component" value="Unassembled WGS sequence"/>
</dbReference>
<evidence type="ECO:0000256" key="4">
    <source>
        <dbReference type="ARBA" id="ARBA00022737"/>
    </source>
</evidence>
<evidence type="ECO:0000256" key="13">
    <source>
        <dbReference type="SAM" id="SignalP"/>
    </source>
</evidence>
<feature type="disulfide bond" evidence="11">
    <location>
        <begin position="49"/>
        <end position="64"/>
    </location>
</feature>
<dbReference type="InterPro" id="IPR000742">
    <property type="entry name" value="EGF"/>
</dbReference>
<keyword evidence="5 12" id="KW-1133">Transmembrane helix</keyword>
<evidence type="ECO:0000259" key="14">
    <source>
        <dbReference type="PROSITE" id="PS50026"/>
    </source>
</evidence>
<dbReference type="InterPro" id="IPR051221">
    <property type="entry name" value="LDLR-related"/>
</dbReference>
<feature type="disulfide bond" evidence="10">
    <location>
        <begin position="180"/>
        <end position="189"/>
    </location>
</feature>
<feature type="signal peptide" evidence="13">
    <location>
        <begin position="1"/>
        <end position="23"/>
    </location>
</feature>
<dbReference type="InterPro" id="IPR002172">
    <property type="entry name" value="LDrepeatLR_classA_rpt"/>
</dbReference>
<dbReference type="SUPFAM" id="SSF57424">
    <property type="entry name" value="LDL receptor-like module"/>
    <property type="match status" value="3"/>
</dbReference>
<keyword evidence="10" id="KW-0245">EGF-like domain</keyword>
<accession>A0AAV4QKE4</accession>
<dbReference type="PROSITE" id="PS01186">
    <property type="entry name" value="EGF_2"/>
    <property type="match status" value="1"/>
</dbReference>
<evidence type="ECO:0000256" key="6">
    <source>
        <dbReference type="ARBA" id="ARBA00023136"/>
    </source>
</evidence>
<keyword evidence="7 10" id="KW-1015">Disulfide bond</keyword>
<reference evidence="15 16" key="1">
    <citation type="submission" date="2021-06" db="EMBL/GenBank/DDBJ databases">
        <title>Caerostris extrusa draft genome.</title>
        <authorList>
            <person name="Kono N."/>
            <person name="Arakawa K."/>
        </authorList>
    </citation>
    <scope>NUCLEOTIDE SEQUENCE [LARGE SCALE GENOMIC DNA]</scope>
</reference>
<keyword evidence="2 12" id="KW-0812">Transmembrane</keyword>
<dbReference type="InterPro" id="IPR023415">
    <property type="entry name" value="LDLR_class-A_CS"/>
</dbReference>
<keyword evidence="3 13" id="KW-0732">Signal</keyword>
<dbReference type="SMART" id="SM00192">
    <property type="entry name" value="LDLa"/>
    <property type="match status" value="3"/>
</dbReference>
<evidence type="ECO:0000256" key="10">
    <source>
        <dbReference type="PROSITE-ProRule" id="PRU00076"/>
    </source>
</evidence>
<evidence type="ECO:0000313" key="16">
    <source>
        <dbReference type="Proteomes" id="UP001054945"/>
    </source>
</evidence>
<evidence type="ECO:0000256" key="2">
    <source>
        <dbReference type="ARBA" id="ARBA00022692"/>
    </source>
</evidence>
<dbReference type="Gene3D" id="2.10.25.10">
    <property type="entry name" value="Laminin"/>
    <property type="match status" value="1"/>
</dbReference>
<comment type="caution">
    <text evidence="10">Lacks conserved residue(s) required for the propagation of feature annotation.</text>
</comment>
<feature type="disulfide bond" evidence="11">
    <location>
        <begin position="133"/>
        <end position="148"/>
    </location>
</feature>
<dbReference type="SUPFAM" id="SSF57196">
    <property type="entry name" value="EGF/Laminin"/>
    <property type="match status" value="1"/>
</dbReference>
<evidence type="ECO:0000256" key="3">
    <source>
        <dbReference type="ARBA" id="ARBA00022729"/>
    </source>
</evidence>
<sequence>MNLLTNVVRVLIIGFIQLYPCYGESDPQVCLPDQFQCSIRHCISNRWRCDGESDCDGGVDEIDCGNTTDRCSKNHFRCLSDNRCVPANWKCDGERDCNDGSDEESCENNAKKCSDNHFHCETENSCMPLHWRCDGEKDCNDGSDEENCVVPVTTEAQCPDFYCKQNEECIVINHEYNCLCTLPYTGQRCETKISSEYDAYDYTWVIGTVLTVVFICVATSLFFVYRRRR</sequence>
<feature type="disulfide bond" evidence="11">
    <location>
        <begin position="37"/>
        <end position="55"/>
    </location>
</feature>
<proteinExistence type="predicted"/>
<evidence type="ECO:0000256" key="11">
    <source>
        <dbReference type="PROSITE-ProRule" id="PRU00124"/>
    </source>
</evidence>
<dbReference type="FunFam" id="4.10.400.10:FF:000002">
    <property type="entry name" value="Low-density lipoprotein receptor-related protein 1"/>
    <property type="match status" value="2"/>
</dbReference>
<dbReference type="InterPro" id="IPR036055">
    <property type="entry name" value="LDL_receptor-like_sf"/>
</dbReference>
<dbReference type="PROSITE" id="PS50026">
    <property type="entry name" value="EGF_3"/>
    <property type="match status" value="1"/>
</dbReference>